<feature type="region of interest" description="Disordered" evidence="1">
    <location>
        <begin position="176"/>
        <end position="258"/>
    </location>
</feature>
<dbReference type="OrthoDB" id="5578001at2759"/>
<evidence type="ECO:0000313" key="2">
    <source>
        <dbReference type="EMBL" id="KOS16615.1"/>
    </source>
</evidence>
<accession>A0A0M9VRH3</accession>
<feature type="compositionally biased region" description="Acidic residues" evidence="1">
    <location>
        <begin position="248"/>
        <end position="258"/>
    </location>
</feature>
<feature type="compositionally biased region" description="Low complexity" evidence="1">
    <location>
        <begin position="181"/>
        <end position="199"/>
    </location>
</feature>
<evidence type="ECO:0000256" key="1">
    <source>
        <dbReference type="SAM" id="MobiDB-lite"/>
    </source>
</evidence>
<evidence type="ECO:0000313" key="3">
    <source>
        <dbReference type="Proteomes" id="UP000053831"/>
    </source>
</evidence>
<proteinExistence type="predicted"/>
<comment type="caution">
    <text evidence="2">The sequence shown here is derived from an EMBL/GenBank/DDBJ whole genome shotgun (WGS) entry which is preliminary data.</text>
</comment>
<keyword evidence="3" id="KW-1185">Reference proteome</keyword>
<gene>
    <name evidence="2" type="ORF">ESCO_004789</name>
</gene>
<organism evidence="2 3">
    <name type="scientific">Escovopsis weberi</name>
    <dbReference type="NCBI Taxonomy" id="150374"/>
    <lineage>
        <taxon>Eukaryota</taxon>
        <taxon>Fungi</taxon>
        <taxon>Dikarya</taxon>
        <taxon>Ascomycota</taxon>
        <taxon>Pezizomycotina</taxon>
        <taxon>Sordariomycetes</taxon>
        <taxon>Hypocreomycetidae</taxon>
        <taxon>Hypocreales</taxon>
        <taxon>Hypocreaceae</taxon>
        <taxon>Escovopsis</taxon>
    </lineage>
</organism>
<dbReference type="Proteomes" id="UP000053831">
    <property type="component" value="Unassembled WGS sequence"/>
</dbReference>
<feature type="compositionally biased region" description="Acidic residues" evidence="1">
    <location>
        <begin position="200"/>
        <end position="211"/>
    </location>
</feature>
<reference evidence="2 3" key="1">
    <citation type="submission" date="2015-07" db="EMBL/GenBank/DDBJ databases">
        <title>The genome of the fungus Escovopsis weberi, a specialized disease agent of ant agriculture.</title>
        <authorList>
            <person name="de Man T.J."/>
            <person name="Stajich J.E."/>
            <person name="Kubicek C.P."/>
            <person name="Chenthamara K."/>
            <person name="Atanasova L."/>
            <person name="Druzhinina I.S."/>
            <person name="Birnbaum S."/>
            <person name="Barribeau S.M."/>
            <person name="Teiling C."/>
            <person name="Suen G."/>
            <person name="Currie C."/>
            <person name="Gerardo N.M."/>
        </authorList>
    </citation>
    <scope>NUCLEOTIDE SEQUENCE [LARGE SCALE GENOMIC DNA]</scope>
</reference>
<dbReference type="STRING" id="150374.A0A0M9VRH3"/>
<name>A0A0M9VRH3_ESCWE</name>
<sequence length="412" mass="43857">MAALPIPPPNLPALLAPILPALPSATVSTEPALAILPLLSPILRQRVRLFSSTTSTTTTAEPWLRLLCYDAAKAVRLTAVVRSGALEPHPVSGDVEVDWDRDSTLRFRRLDSETLQALALLNELDLAFRLVYCAGEDAWRVGELTVAEGAALSGFGGFASIAEAEAQFAAVRAPGAGSKINNTNINNSNGNSNSNSNNNEADDDDDDDDDGYWDRYDATPARTPAPLPSHASTSNPAPLINGNHTAADDDDDDDDDDYYAQYDQVQPALDNRDPDEEAAAAHLTRFDPPLGLARHQLPEQPQAPVPPALSPNDLSPSGWTTADLDPDTDPLAASAILQPRPDSSASSSGAVAVAHLEASAGKQAQSEFGVRQHIGRSVRNLWALARASGIERDEFEGIVRTELELLGLGDED</sequence>
<protein>
    <submittedName>
        <fullName evidence="2">Uncharacterized protein</fullName>
    </submittedName>
</protein>
<dbReference type="EMBL" id="LGSR01000029">
    <property type="protein sequence ID" value="KOS16615.1"/>
    <property type="molecule type" value="Genomic_DNA"/>
</dbReference>
<dbReference type="AlphaFoldDB" id="A0A0M9VRH3"/>
<feature type="region of interest" description="Disordered" evidence="1">
    <location>
        <begin position="291"/>
        <end position="332"/>
    </location>
</feature>